<evidence type="ECO:0000256" key="3">
    <source>
        <dbReference type="ARBA" id="ARBA00023125"/>
    </source>
</evidence>
<feature type="domain" description="OmpR/PhoB-type" evidence="7">
    <location>
        <begin position="127"/>
        <end position="226"/>
    </location>
</feature>
<dbReference type="Gene3D" id="1.10.10.10">
    <property type="entry name" value="Winged helix-like DNA-binding domain superfamily/Winged helix DNA-binding domain"/>
    <property type="match status" value="1"/>
</dbReference>
<keyword evidence="2" id="KW-0902">Two-component regulatory system</keyword>
<reference evidence="8 9" key="1">
    <citation type="submission" date="2018-08" db="EMBL/GenBank/DDBJ databases">
        <title>Altererythrobacter sp.Ery1 and Ery12, the genome sequencing of novel strains in genus Alterythrobacter.</title>
        <authorList>
            <person name="Cheng H."/>
            <person name="Wu Y.-H."/>
            <person name="Fang C."/>
            <person name="Xu X.-W."/>
        </authorList>
    </citation>
    <scope>NUCLEOTIDE SEQUENCE [LARGE SCALE GENOMIC DNA]</scope>
    <source>
        <strain evidence="8 9">Ery1</strain>
    </source>
</reference>
<evidence type="ECO:0000259" key="7">
    <source>
        <dbReference type="PROSITE" id="PS51755"/>
    </source>
</evidence>
<evidence type="ECO:0000256" key="2">
    <source>
        <dbReference type="ARBA" id="ARBA00023012"/>
    </source>
</evidence>
<dbReference type="OrthoDB" id="7407049at2"/>
<dbReference type="SMART" id="SM00862">
    <property type="entry name" value="Trans_reg_C"/>
    <property type="match status" value="1"/>
</dbReference>
<gene>
    <name evidence="8" type="ORF">D2V04_10930</name>
</gene>
<evidence type="ECO:0000313" key="8">
    <source>
        <dbReference type="EMBL" id="RIV77163.1"/>
    </source>
</evidence>
<dbReference type="GO" id="GO:0032993">
    <property type="term" value="C:protein-DNA complex"/>
    <property type="evidence" value="ECO:0007669"/>
    <property type="project" value="TreeGrafter"/>
</dbReference>
<evidence type="ECO:0000256" key="4">
    <source>
        <dbReference type="PROSITE-ProRule" id="PRU00169"/>
    </source>
</evidence>
<comment type="caution">
    <text evidence="8">The sequence shown here is derived from an EMBL/GenBank/DDBJ whole genome shotgun (WGS) entry which is preliminary data.</text>
</comment>
<dbReference type="GO" id="GO:0000976">
    <property type="term" value="F:transcription cis-regulatory region binding"/>
    <property type="evidence" value="ECO:0007669"/>
    <property type="project" value="TreeGrafter"/>
</dbReference>
<feature type="modified residue" description="4-aspartylphosphate" evidence="4">
    <location>
        <position position="51"/>
    </location>
</feature>
<feature type="DNA-binding region" description="OmpR/PhoB-type" evidence="5">
    <location>
        <begin position="127"/>
        <end position="226"/>
    </location>
</feature>
<dbReference type="Pfam" id="PF00072">
    <property type="entry name" value="Response_reg"/>
    <property type="match status" value="1"/>
</dbReference>
<feature type="domain" description="Response regulatory" evidence="6">
    <location>
        <begin position="2"/>
        <end position="117"/>
    </location>
</feature>
<sequence length="228" mass="25688">MRIAILEDDPTVADQLNTTLSAAGHHCFTFETGKQLMKFLRSETIDMLLLDWNVPDMSGLEIARWVTDTIEASPPIVMITVRSVEEDVLAAFRAGVDDYVTKPVQPAVLLARIDAVVRRAYPEPPKDRFEQFGLYRFDVQAAEVSVAGEVIPVTMKEFSLALLLFRNLNRSLSRSYIFESVWGGNPDVQTRTVDTHVSKVRAKLKLRADHGFRIVPLYGYGYRLEPTG</sequence>
<dbReference type="PANTHER" id="PTHR48111">
    <property type="entry name" value="REGULATOR OF RPOS"/>
    <property type="match status" value="1"/>
</dbReference>
<proteinExistence type="predicted"/>
<dbReference type="InterPro" id="IPR001867">
    <property type="entry name" value="OmpR/PhoB-type_DNA-bd"/>
</dbReference>
<keyword evidence="9" id="KW-1185">Reference proteome</keyword>
<dbReference type="InterPro" id="IPR039420">
    <property type="entry name" value="WalR-like"/>
</dbReference>
<dbReference type="InterPro" id="IPR036388">
    <property type="entry name" value="WH-like_DNA-bd_sf"/>
</dbReference>
<dbReference type="EMBL" id="QXFK01000018">
    <property type="protein sequence ID" value="RIV77163.1"/>
    <property type="molecule type" value="Genomic_DNA"/>
</dbReference>
<dbReference type="PROSITE" id="PS50110">
    <property type="entry name" value="RESPONSE_REGULATORY"/>
    <property type="match status" value="1"/>
</dbReference>
<dbReference type="CDD" id="cd00383">
    <property type="entry name" value="trans_reg_C"/>
    <property type="match status" value="1"/>
</dbReference>
<evidence type="ECO:0000256" key="5">
    <source>
        <dbReference type="PROSITE-ProRule" id="PRU01091"/>
    </source>
</evidence>
<dbReference type="Pfam" id="PF00486">
    <property type="entry name" value="Trans_reg_C"/>
    <property type="match status" value="1"/>
</dbReference>
<organism evidence="8 9">
    <name type="scientific">Pelagerythrobacter aerophilus</name>
    <dbReference type="NCBI Taxonomy" id="2306995"/>
    <lineage>
        <taxon>Bacteria</taxon>
        <taxon>Pseudomonadati</taxon>
        <taxon>Pseudomonadota</taxon>
        <taxon>Alphaproteobacteria</taxon>
        <taxon>Sphingomonadales</taxon>
        <taxon>Erythrobacteraceae</taxon>
        <taxon>Pelagerythrobacter</taxon>
    </lineage>
</organism>
<dbReference type="RefSeq" id="WP_119514241.1">
    <property type="nucleotide sequence ID" value="NZ_QXFK01000018.1"/>
</dbReference>
<dbReference type="PROSITE" id="PS51755">
    <property type="entry name" value="OMPR_PHOB"/>
    <property type="match status" value="1"/>
</dbReference>
<dbReference type="Proteomes" id="UP000285092">
    <property type="component" value="Unassembled WGS sequence"/>
</dbReference>
<dbReference type="SMART" id="SM00448">
    <property type="entry name" value="REC"/>
    <property type="match status" value="1"/>
</dbReference>
<dbReference type="Gene3D" id="3.40.50.2300">
    <property type="match status" value="1"/>
</dbReference>
<accession>A0A418NGG9</accession>
<dbReference type="GO" id="GO:0006355">
    <property type="term" value="P:regulation of DNA-templated transcription"/>
    <property type="evidence" value="ECO:0007669"/>
    <property type="project" value="InterPro"/>
</dbReference>
<keyword evidence="3 5" id="KW-0238">DNA-binding</keyword>
<dbReference type="InterPro" id="IPR011006">
    <property type="entry name" value="CheY-like_superfamily"/>
</dbReference>
<dbReference type="InterPro" id="IPR001789">
    <property type="entry name" value="Sig_transdc_resp-reg_receiver"/>
</dbReference>
<dbReference type="GO" id="GO:0005829">
    <property type="term" value="C:cytosol"/>
    <property type="evidence" value="ECO:0007669"/>
    <property type="project" value="TreeGrafter"/>
</dbReference>
<dbReference type="AlphaFoldDB" id="A0A418NGG9"/>
<dbReference type="GO" id="GO:0000156">
    <property type="term" value="F:phosphorelay response regulator activity"/>
    <property type="evidence" value="ECO:0007669"/>
    <property type="project" value="TreeGrafter"/>
</dbReference>
<dbReference type="PANTHER" id="PTHR48111:SF40">
    <property type="entry name" value="PHOSPHATE REGULON TRANSCRIPTIONAL REGULATORY PROTEIN PHOB"/>
    <property type="match status" value="1"/>
</dbReference>
<dbReference type="Gene3D" id="6.10.250.690">
    <property type="match status" value="1"/>
</dbReference>
<name>A0A418NGG9_9SPHN</name>
<evidence type="ECO:0000256" key="1">
    <source>
        <dbReference type="ARBA" id="ARBA00022553"/>
    </source>
</evidence>
<dbReference type="SUPFAM" id="SSF52172">
    <property type="entry name" value="CheY-like"/>
    <property type="match status" value="1"/>
</dbReference>
<keyword evidence="1 4" id="KW-0597">Phosphoprotein</keyword>
<evidence type="ECO:0000259" key="6">
    <source>
        <dbReference type="PROSITE" id="PS50110"/>
    </source>
</evidence>
<evidence type="ECO:0000313" key="9">
    <source>
        <dbReference type="Proteomes" id="UP000285092"/>
    </source>
</evidence>
<protein>
    <submittedName>
        <fullName evidence="8">DNA-binding response regulator</fullName>
    </submittedName>
</protein>